<dbReference type="Proteomes" id="UP001212741">
    <property type="component" value="Unassembled WGS sequence"/>
</dbReference>
<gene>
    <name evidence="3" type="ORF">PMW86_08870</name>
</gene>
<sequence>MLRLFNFRCSFCSNPLDETQDSLSGVPGRGEALEAARALSSQRDHVVACATRDKNRLRAVLLESCPALEAAVDLSDRRWLELLAGFGGAWGIARSGAGGPRAEAAGEAAAASTAPPPALVEAENRQVRFLAARISEALDEAGALEAETAALLEGDETYACLLTVPGIGPRTAAQLAVSVDIGRFPDHDHLASYCGIAPRVRSSGTSVRSVRASRRGDARLKSLLIFSCNSLVRSSGRYGEYYRACRARGMGHGRALKAVARKRLRAIYAVMRDRVPYRE</sequence>
<dbReference type="InterPro" id="IPR047650">
    <property type="entry name" value="Transpos_IS110"/>
</dbReference>
<reference evidence="3" key="1">
    <citation type="submission" date="2023-01" db="EMBL/GenBank/DDBJ databases">
        <title>Human gut microbiome strain richness.</title>
        <authorList>
            <person name="Chen-Liaw A."/>
        </authorList>
    </citation>
    <scope>NUCLEOTIDE SEQUENCE</scope>
    <source>
        <strain evidence="3">D54st1_D6_D54t1_190329</strain>
    </source>
</reference>
<comment type="caution">
    <text evidence="3">The sequence shown here is derived from an EMBL/GenBank/DDBJ whole genome shotgun (WGS) entry which is preliminary data.</text>
</comment>
<dbReference type="InterPro" id="IPR003346">
    <property type="entry name" value="Transposase_20"/>
</dbReference>
<feature type="coiled-coil region" evidence="1">
    <location>
        <begin position="120"/>
        <end position="147"/>
    </location>
</feature>
<organism evidence="3 4">
    <name type="scientific">Collinsella aerofaciens</name>
    <dbReference type="NCBI Taxonomy" id="74426"/>
    <lineage>
        <taxon>Bacteria</taxon>
        <taxon>Bacillati</taxon>
        <taxon>Actinomycetota</taxon>
        <taxon>Coriobacteriia</taxon>
        <taxon>Coriobacteriales</taxon>
        <taxon>Coriobacteriaceae</taxon>
        <taxon>Collinsella</taxon>
    </lineage>
</organism>
<dbReference type="Pfam" id="PF02371">
    <property type="entry name" value="Transposase_20"/>
    <property type="match status" value="1"/>
</dbReference>
<evidence type="ECO:0000313" key="3">
    <source>
        <dbReference type="EMBL" id="MDB1839700.1"/>
    </source>
</evidence>
<evidence type="ECO:0000259" key="2">
    <source>
        <dbReference type="Pfam" id="PF02371"/>
    </source>
</evidence>
<dbReference type="GO" id="GO:0004803">
    <property type="term" value="F:transposase activity"/>
    <property type="evidence" value="ECO:0007669"/>
    <property type="project" value="InterPro"/>
</dbReference>
<dbReference type="EMBL" id="JAQLEC010000042">
    <property type="protein sequence ID" value="MDB1839700.1"/>
    <property type="molecule type" value="Genomic_DNA"/>
</dbReference>
<dbReference type="AlphaFoldDB" id="A0AAW6AMT5"/>
<dbReference type="PANTHER" id="PTHR33055:SF3">
    <property type="entry name" value="PUTATIVE TRANSPOSASE FOR IS117-RELATED"/>
    <property type="match status" value="1"/>
</dbReference>
<dbReference type="RefSeq" id="WP_195521217.1">
    <property type="nucleotide sequence ID" value="NZ_JADNPG010000021.1"/>
</dbReference>
<evidence type="ECO:0000313" key="4">
    <source>
        <dbReference type="Proteomes" id="UP001212741"/>
    </source>
</evidence>
<protein>
    <submittedName>
        <fullName evidence="3">IS110 family transposase</fullName>
    </submittedName>
</protein>
<dbReference type="GO" id="GO:0006313">
    <property type="term" value="P:DNA transposition"/>
    <property type="evidence" value="ECO:0007669"/>
    <property type="project" value="InterPro"/>
</dbReference>
<name>A0AAW6AMT5_9ACTN</name>
<feature type="domain" description="Transposase IS116/IS110/IS902 C-terminal" evidence="2">
    <location>
        <begin position="159"/>
        <end position="242"/>
    </location>
</feature>
<accession>A0AAW6AMT5</accession>
<proteinExistence type="predicted"/>
<dbReference type="PANTHER" id="PTHR33055">
    <property type="entry name" value="TRANSPOSASE FOR INSERTION SEQUENCE ELEMENT IS1111A"/>
    <property type="match status" value="1"/>
</dbReference>
<dbReference type="NCBIfam" id="NF033542">
    <property type="entry name" value="transpos_IS110"/>
    <property type="match status" value="1"/>
</dbReference>
<keyword evidence="1" id="KW-0175">Coiled coil</keyword>
<evidence type="ECO:0000256" key="1">
    <source>
        <dbReference type="SAM" id="Coils"/>
    </source>
</evidence>
<dbReference type="GO" id="GO:0003677">
    <property type="term" value="F:DNA binding"/>
    <property type="evidence" value="ECO:0007669"/>
    <property type="project" value="InterPro"/>
</dbReference>